<evidence type="ECO:0000256" key="1">
    <source>
        <dbReference type="ARBA" id="ARBA00001974"/>
    </source>
</evidence>
<evidence type="ECO:0000256" key="4">
    <source>
        <dbReference type="ARBA" id="ARBA00022827"/>
    </source>
</evidence>
<evidence type="ECO:0000256" key="5">
    <source>
        <dbReference type="ARBA" id="ARBA00022857"/>
    </source>
</evidence>
<reference evidence="10" key="1">
    <citation type="journal article" date="2020" name="bioRxiv">
        <title>Comparative genomics of Chlamydomonas.</title>
        <authorList>
            <person name="Craig R.J."/>
            <person name="Hasan A.R."/>
            <person name="Ness R.W."/>
            <person name="Keightley P.D."/>
        </authorList>
    </citation>
    <scope>NUCLEOTIDE SEQUENCE</scope>
    <source>
        <strain evidence="10">CCAP 11/70</strain>
    </source>
</reference>
<organism evidence="10 11">
    <name type="scientific">Edaphochlamys debaryana</name>
    <dbReference type="NCBI Taxonomy" id="47281"/>
    <lineage>
        <taxon>Eukaryota</taxon>
        <taxon>Viridiplantae</taxon>
        <taxon>Chlorophyta</taxon>
        <taxon>core chlorophytes</taxon>
        <taxon>Chlorophyceae</taxon>
        <taxon>CS clade</taxon>
        <taxon>Chlamydomonadales</taxon>
        <taxon>Chlamydomonadales incertae sedis</taxon>
        <taxon>Edaphochlamys</taxon>
    </lineage>
</organism>
<dbReference type="InterPro" id="IPR004099">
    <property type="entry name" value="Pyr_nucl-diS_OxRdtase_dimer"/>
</dbReference>
<keyword evidence="6" id="KW-0560">Oxidoreductase</keyword>
<dbReference type="InterPro" id="IPR016156">
    <property type="entry name" value="FAD/NAD-linked_Rdtase_dimer_sf"/>
</dbReference>
<accession>A0A836BNV6</accession>
<dbReference type="GO" id="GO:0005739">
    <property type="term" value="C:mitochondrion"/>
    <property type="evidence" value="ECO:0007669"/>
    <property type="project" value="TreeGrafter"/>
</dbReference>
<protein>
    <recommendedName>
        <fullName evidence="9">Pyridine nucleotide-disulphide oxidoreductase dimerisation domain-containing protein</fullName>
    </recommendedName>
</protein>
<keyword evidence="3" id="KW-0285">Flavoprotein</keyword>
<keyword evidence="11" id="KW-1185">Reference proteome</keyword>
<dbReference type="GO" id="GO:0050660">
    <property type="term" value="F:flavin adenine dinucleotide binding"/>
    <property type="evidence" value="ECO:0007669"/>
    <property type="project" value="InterPro"/>
</dbReference>
<evidence type="ECO:0000256" key="2">
    <source>
        <dbReference type="ARBA" id="ARBA00007532"/>
    </source>
</evidence>
<dbReference type="SUPFAM" id="SSF55424">
    <property type="entry name" value="FAD/NAD-linked reductases, dimerisation (C-terminal) domain"/>
    <property type="match status" value="1"/>
</dbReference>
<evidence type="ECO:0000256" key="8">
    <source>
        <dbReference type="ARBA" id="ARBA00023284"/>
    </source>
</evidence>
<evidence type="ECO:0000256" key="3">
    <source>
        <dbReference type="ARBA" id="ARBA00022630"/>
    </source>
</evidence>
<evidence type="ECO:0000256" key="7">
    <source>
        <dbReference type="ARBA" id="ARBA00023157"/>
    </source>
</evidence>
<dbReference type="FunFam" id="3.30.390.30:FF:000004">
    <property type="entry name" value="Thioredoxin reductase 1, cytoplasmic"/>
    <property type="match status" value="1"/>
</dbReference>
<feature type="domain" description="Pyridine nucleotide-disulphide oxidoreductase dimerisation" evidence="9">
    <location>
        <begin position="30"/>
        <end position="148"/>
    </location>
</feature>
<proteinExistence type="inferred from homology"/>
<dbReference type="Pfam" id="PF02852">
    <property type="entry name" value="Pyr_redox_dim"/>
    <property type="match status" value="1"/>
</dbReference>
<gene>
    <name evidence="10" type="ORF">HYH03_018910</name>
</gene>
<keyword evidence="4" id="KW-0274">FAD</keyword>
<sequence length="165" mass="18104">ELTPVAIKAGIRLAQRLYGGSSQLTDYNAVPTTVFTPLEYGCVGYSEEDARKKFGDEALEVYVSYLKPLEWALNHEEHKGEPVRQDNAVYCKLITNLQDNERVVGIHYLGPNAGEIIQGLAIALRAGATKAHFDDTIGIHPTVAEEFTILKVTKRSGESALKKGC</sequence>
<dbReference type="AlphaFoldDB" id="A0A836BNV6"/>
<name>A0A836BNV6_9CHLO</name>
<feature type="non-terminal residue" evidence="10">
    <location>
        <position position="1"/>
    </location>
</feature>
<keyword evidence="8" id="KW-0676">Redox-active center</keyword>
<dbReference type="InterPro" id="IPR046952">
    <property type="entry name" value="GSHR/TRXR-like"/>
</dbReference>
<comment type="similarity">
    <text evidence="2">Belongs to the class-I pyridine nucleotide-disulfide oxidoreductase family.</text>
</comment>
<evidence type="ECO:0000256" key="6">
    <source>
        <dbReference type="ARBA" id="ARBA00023002"/>
    </source>
</evidence>
<dbReference type="Gene3D" id="3.30.390.30">
    <property type="match status" value="1"/>
</dbReference>
<dbReference type="OrthoDB" id="5956163at2759"/>
<dbReference type="PRINTS" id="PR00411">
    <property type="entry name" value="PNDRDTASEI"/>
</dbReference>
<evidence type="ECO:0000313" key="11">
    <source>
        <dbReference type="Proteomes" id="UP000612055"/>
    </source>
</evidence>
<dbReference type="GO" id="GO:0004362">
    <property type="term" value="F:glutathione-disulfide reductase (NADPH) activity"/>
    <property type="evidence" value="ECO:0007669"/>
    <property type="project" value="TreeGrafter"/>
</dbReference>
<dbReference type="GO" id="GO:0045454">
    <property type="term" value="P:cell redox homeostasis"/>
    <property type="evidence" value="ECO:0007669"/>
    <property type="project" value="InterPro"/>
</dbReference>
<evidence type="ECO:0000313" key="10">
    <source>
        <dbReference type="EMBL" id="KAG2482124.1"/>
    </source>
</evidence>
<evidence type="ECO:0000259" key="9">
    <source>
        <dbReference type="Pfam" id="PF02852"/>
    </source>
</evidence>
<dbReference type="GO" id="GO:0034599">
    <property type="term" value="P:cellular response to oxidative stress"/>
    <property type="evidence" value="ECO:0007669"/>
    <property type="project" value="TreeGrafter"/>
</dbReference>
<dbReference type="PANTHER" id="PTHR42737">
    <property type="entry name" value="GLUTATHIONE REDUCTASE"/>
    <property type="match status" value="1"/>
</dbReference>
<comment type="cofactor">
    <cofactor evidence="1">
        <name>FAD</name>
        <dbReference type="ChEBI" id="CHEBI:57692"/>
    </cofactor>
</comment>
<keyword evidence="5" id="KW-0521">NADP</keyword>
<dbReference type="GO" id="GO:0005829">
    <property type="term" value="C:cytosol"/>
    <property type="evidence" value="ECO:0007669"/>
    <property type="project" value="TreeGrafter"/>
</dbReference>
<dbReference type="PANTHER" id="PTHR42737:SF8">
    <property type="entry name" value="THIOREDOXIN-DISULFIDE REDUCTASE"/>
    <property type="match status" value="1"/>
</dbReference>
<dbReference type="EMBL" id="JAEHOE010000258">
    <property type="protein sequence ID" value="KAG2482124.1"/>
    <property type="molecule type" value="Genomic_DNA"/>
</dbReference>
<comment type="caution">
    <text evidence="10">The sequence shown here is derived from an EMBL/GenBank/DDBJ whole genome shotgun (WGS) entry which is preliminary data.</text>
</comment>
<dbReference type="Proteomes" id="UP000612055">
    <property type="component" value="Unassembled WGS sequence"/>
</dbReference>
<keyword evidence="7" id="KW-1015">Disulfide bond</keyword>
<dbReference type="GO" id="GO:0006749">
    <property type="term" value="P:glutathione metabolic process"/>
    <property type="evidence" value="ECO:0007669"/>
    <property type="project" value="TreeGrafter"/>
</dbReference>